<dbReference type="GO" id="GO:0034599">
    <property type="term" value="P:cellular response to oxidative stress"/>
    <property type="evidence" value="ECO:0007669"/>
    <property type="project" value="TreeGrafter"/>
</dbReference>
<dbReference type="SUPFAM" id="SSF111148">
    <property type="entry name" value="YggX-like"/>
    <property type="match status" value="1"/>
</dbReference>
<sequence>MTHLVQCARLGTEAEGLDQPPFPGAEGQRIYENISKEAWQGWLKLQTMLINEHRLTPFEPAARTFLAAERNKYLFGGADPTPEGYVPPKA</sequence>
<evidence type="ECO:0000313" key="3">
    <source>
        <dbReference type="EMBL" id="SMF95415.1"/>
    </source>
</evidence>
<dbReference type="AlphaFoldDB" id="A0A1Y6D673"/>
<name>A0A1Y6D673_9GAMM</name>
<evidence type="ECO:0000256" key="1">
    <source>
        <dbReference type="ARBA" id="ARBA00023004"/>
    </source>
</evidence>
<dbReference type="STRING" id="1760988.SAMN02949497_2778"/>
<dbReference type="OrthoDB" id="9804318at2"/>
<dbReference type="EMBL" id="FXAM01000001">
    <property type="protein sequence ID" value="SMF95415.1"/>
    <property type="molecule type" value="Genomic_DNA"/>
</dbReference>
<evidence type="ECO:0000256" key="2">
    <source>
        <dbReference type="HAMAP-Rule" id="MF_00686"/>
    </source>
</evidence>
<organism evidence="3 4">
    <name type="scientific">Methylomagnum ishizawai</name>
    <dbReference type="NCBI Taxonomy" id="1760988"/>
    <lineage>
        <taxon>Bacteria</taxon>
        <taxon>Pseudomonadati</taxon>
        <taxon>Pseudomonadota</taxon>
        <taxon>Gammaproteobacteria</taxon>
        <taxon>Methylococcales</taxon>
        <taxon>Methylococcaceae</taxon>
        <taxon>Methylomagnum</taxon>
    </lineage>
</organism>
<dbReference type="PANTHER" id="PTHR36965:SF1">
    <property type="entry name" value="FE(2+)-TRAFFICKING PROTEIN-RELATED"/>
    <property type="match status" value="1"/>
</dbReference>
<dbReference type="GO" id="GO:0005829">
    <property type="term" value="C:cytosol"/>
    <property type="evidence" value="ECO:0007669"/>
    <property type="project" value="TreeGrafter"/>
</dbReference>
<dbReference type="PIRSF" id="PIRSF029827">
    <property type="entry name" value="Fe_traffic_YggX"/>
    <property type="match status" value="1"/>
</dbReference>
<dbReference type="NCBIfam" id="NF003817">
    <property type="entry name" value="PRK05408.1"/>
    <property type="match status" value="1"/>
</dbReference>
<comment type="similarity">
    <text evidence="2">Belongs to the Fe(2+)-trafficking protein family.</text>
</comment>
<keyword evidence="1 2" id="KW-0408">Iron</keyword>
<accession>A0A1Y6D673</accession>
<proteinExistence type="inferred from homology"/>
<dbReference type="HAMAP" id="MF_00686">
    <property type="entry name" value="Fe_traffic_YggX"/>
    <property type="match status" value="1"/>
</dbReference>
<dbReference type="InterPro" id="IPR007457">
    <property type="entry name" value="Fe_traffick_prot_YggX"/>
</dbReference>
<comment type="function">
    <text evidence="2">Could be a mediator in iron transactions between iron acquisition and iron-requiring processes, such as synthesis and/or repair of Fe-S clusters in biosynthetic enzymes.</text>
</comment>
<dbReference type="Pfam" id="PF04362">
    <property type="entry name" value="Iron_traffic"/>
    <property type="match status" value="1"/>
</dbReference>
<evidence type="ECO:0000313" key="4">
    <source>
        <dbReference type="Proteomes" id="UP000192923"/>
    </source>
</evidence>
<dbReference type="InterPro" id="IPR036766">
    <property type="entry name" value="Fe_traffick_prot_YggX_sf"/>
</dbReference>
<dbReference type="GO" id="GO:0005506">
    <property type="term" value="F:iron ion binding"/>
    <property type="evidence" value="ECO:0007669"/>
    <property type="project" value="UniProtKB-UniRule"/>
</dbReference>
<dbReference type="Proteomes" id="UP000192923">
    <property type="component" value="Unassembled WGS sequence"/>
</dbReference>
<dbReference type="RefSeq" id="WP_085213626.1">
    <property type="nucleotide sequence ID" value="NZ_FXAM01000001.1"/>
</dbReference>
<reference evidence="3 4" key="1">
    <citation type="submission" date="2016-12" db="EMBL/GenBank/DDBJ databases">
        <authorList>
            <person name="Song W.-J."/>
            <person name="Kurnit D.M."/>
        </authorList>
    </citation>
    <scope>NUCLEOTIDE SEQUENCE [LARGE SCALE GENOMIC DNA]</scope>
    <source>
        <strain evidence="3 4">175</strain>
    </source>
</reference>
<dbReference type="Gene3D" id="1.10.3880.10">
    <property type="entry name" value="Fe(II) trafficking protein YggX"/>
    <property type="match status" value="1"/>
</dbReference>
<protein>
    <recommendedName>
        <fullName evidence="2">Probable Fe(2+)-trafficking protein</fullName>
    </recommendedName>
</protein>
<dbReference type="PANTHER" id="PTHR36965">
    <property type="entry name" value="FE(2+)-TRAFFICKING PROTEIN-RELATED"/>
    <property type="match status" value="1"/>
</dbReference>
<keyword evidence="4" id="KW-1185">Reference proteome</keyword>
<gene>
    <name evidence="3" type="ORF">SAMN02949497_2778</name>
</gene>